<gene>
    <name evidence="1" type="ORF">FEM33_01595</name>
</gene>
<dbReference type="InterPro" id="IPR012334">
    <property type="entry name" value="Pectin_lyas_fold"/>
</dbReference>
<dbReference type="EMBL" id="VBSN01000013">
    <property type="protein sequence ID" value="KAA6441454.1"/>
    <property type="molecule type" value="Genomic_DNA"/>
</dbReference>
<dbReference type="RefSeq" id="WP_139010374.1">
    <property type="nucleotide sequence ID" value="NZ_VBSN01000013.1"/>
</dbReference>
<dbReference type="Proteomes" id="UP000323994">
    <property type="component" value="Unassembled WGS sequence"/>
</dbReference>
<name>A0A5M8R383_9BACT</name>
<reference evidence="1 2" key="1">
    <citation type="submission" date="2019-05" db="EMBL/GenBank/DDBJ databases">
        <authorList>
            <person name="Qu J.-H."/>
        </authorList>
    </citation>
    <scope>NUCLEOTIDE SEQUENCE [LARGE SCALE GENOMIC DNA]</scope>
    <source>
        <strain evidence="1 2">NS28</strain>
    </source>
</reference>
<comment type="caution">
    <text evidence="1">The sequence shown here is derived from an EMBL/GenBank/DDBJ whole genome shotgun (WGS) entry which is preliminary data.</text>
</comment>
<dbReference type="SUPFAM" id="SSF51126">
    <property type="entry name" value="Pectin lyase-like"/>
    <property type="match status" value="1"/>
</dbReference>
<keyword evidence="2" id="KW-1185">Reference proteome</keyword>
<organism evidence="1 2">
    <name type="scientific">Dyadobacter flavalbus</name>
    <dbReference type="NCBI Taxonomy" id="2579942"/>
    <lineage>
        <taxon>Bacteria</taxon>
        <taxon>Pseudomonadati</taxon>
        <taxon>Bacteroidota</taxon>
        <taxon>Cytophagia</taxon>
        <taxon>Cytophagales</taxon>
        <taxon>Spirosomataceae</taxon>
        <taxon>Dyadobacter</taxon>
    </lineage>
</organism>
<proteinExistence type="predicted"/>
<dbReference type="Gene3D" id="2.160.20.10">
    <property type="entry name" value="Single-stranded right-handed beta-helix, Pectin lyase-like"/>
    <property type="match status" value="1"/>
</dbReference>
<sequence>MGIFIAVGDLGLQELVDQAKEARDIAVAANEQRGTITDFASKFDTAIDSFYLTEKNRQGLFVYDPSDTTSVQDGVMVLVKNNKRYKRQIDNQINVKWWGCKGDGVTDDTTNFMKAVSYWATAGGDLSLGNSSYVVNMPTTYTNGVASPAIKIADGIKRVTVTGMGAILKTKKGIAANGSIVRNDLSAFRVEGNADCDITFNGVRILGSRDTETDDYEQIPNNIYVPNSARTVNNCFGLQIKGFNTVTVYASEVKKLHGRAIFADGAAMLRVYNCDIDDISRTAIETTSNTKTLITMGNRITNIGILKPEFYVDGVKYKFDNDPSGKVWFTDIGDGVYHLGPTMQVIGNYFLNINRISICADTKDLAVNTYLLGSDNIIEHDHLRLRCSNPQASIWIENAHSANINNNTMRYINRAVSETLAGYAVVCAVTKRLNCDFTIQNNSVFSANYNKNTLVGYNTINNSGSVIVKNNWAHGKFFACAYHSNVNNPDGIRHLEQLVYDGNNFTNTFDNPTVSAFAYDSTATDGAGIPWIKKYIFTNNVIKVANKTRPNATPYASELNIVKGNDFDGTGIDLRNYNYPDKCLYIEDNKNVKSLTPKDGLTATEDNVMYIRNNVFLNSLELSTPTGRQRIGGEVTGNMINGRIFMKAYNNLVVRNNNLNGDGIYFDNPAISSFKCAILDNFIKLASGKSGVSVNDSNQFTAQNLTVRGNVFDIVDAATNTTGVKFTMDGPKVNLVIEDNTFNGITTPLVNTGINLPIKTKIPFNIPSVAAGATYVSSGSTITGAKMGQLVQVAMDIDLAGLDPVQAYVSAPDTVKFVVKNPTAAAIDLPTGNVTVSIV</sequence>
<dbReference type="InterPro" id="IPR011050">
    <property type="entry name" value="Pectin_lyase_fold/virulence"/>
</dbReference>
<protein>
    <submittedName>
        <fullName evidence="1">Uncharacterized protein</fullName>
    </submittedName>
</protein>
<evidence type="ECO:0000313" key="1">
    <source>
        <dbReference type="EMBL" id="KAA6441454.1"/>
    </source>
</evidence>
<dbReference type="AlphaFoldDB" id="A0A5M8R383"/>
<dbReference type="OrthoDB" id="1433444at2"/>
<accession>A0A5M8R383</accession>
<evidence type="ECO:0000313" key="2">
    <source>
        <dbReference type="Proteomes" id="UP000323994"/>
    </source>
</evidence>